<gene>
    <name evidence="3" type="ordered locus">LD85_0961</name>
</gene>
<dbReference type="SUPFAM" id="SSF48208">
    <property type="entry name" value="Six-hairpin glycosidases"/>
    <property type="match status" value="1"/>
</dbReference>
<evidence type="ECO:0008006" key="5">
    <source>
        <dbReference type="Google" id="ProtNLM"/>
    </source>
</evidence>
<proteinExistence type="predicted"/>
<evidence type="ECO:0000259" key="1">
    <source>
        <dbReference type="Pfam" id="PF04685"/>
    </source>
</evidence>
<dbReference type="InterPro" id="IPR008928">
    <property type="entry name" value="6-hairpin_glycosidase_sf"/>
</dbReference>
<dbReference type="Gene3D" id="1.50.10.10">
    <property type="match status" value="1"/>
</dbReference>
<dbReference type="PANTHER" id="PTHR12654">
    <property type="entry name" value="BILE ACID BETA-GLUCOSIDASE-RELATED"/>
    <property type="match status" value="1"/>
</dbReference>
<dbReference type="GO" id="GO:0008422">
    <property type="term" value="F:beta-glucosidase activity"/>
    <property type="evidence" value="ECO:0007669"/>
    <property type="project" value="TreeGrafter"/>
</dbReference>
<dbReference type="InterPro" id="IPR012341">
    <property type="entry name" value="6hp_glycosidase-like_sf"/>
</dbReference>
<dbReference type="AlphaFoldDB" id="D2PIG7"/>
<evidence type="ECO:0000313" key="3">
    <source>
        <dbReference type="EMBL" id="ADB86661.1"/>
    </source>
</evidence>
<accession>D2PIG7</accession>
<sequence length="740" mass="84567">MLKIIKKVRNNDKVNLYFNAIRNLLISNRSCKLINLSIHCSIPYHTQSFYSSIYYFILIIKMVEYSSVDKLIAGVPLGGIGAGKIEINNKGKVVNVTIFNNKGFPIPNIRGFHILIKPDDGNPFFLEKDLPFISLKHLESDILIYEGLYPFAYLIGIKDKIRAKLTAFSPLIPRNINDSTLPAVGFSLKIEGSNSGLIAISFPNIVGSNPIGRVNRSDEDKIIFTNLRSIDTDPRKGEIVLMGDTTDLITQYNINVKPEIALKNKSWKEKFENEDPWKSIINGEKYKEDVHEVSGLWDDPAGMLITRYNKDSEIKFVLSWYIRGKHVLYPYGTYYQRNFSNAIEIAEYFYKNFERLRNQSTNFHKIVYNNTDLPEWLKDAIINSAYILSSNTIFDDKERFSIYESPEVCPCVGTIAALCYEGGSLPLLLLFPELEKSFLTLLANNIREDGYVPHDLGIHSLDHPVDGTTSPPKWKDTNPTFILLVYRYYKFTNDLDFLKEMYPKMLKAMKWELTQDKDKDGVPELEGQGDTGFDAMSVKGIDSYTTSIYIASIIALKETAKILKDNDTLNEMTILLEKSRKIFSRLFNGKYFDPWIGEPEIKGIFLGQLVGEWWSEILGLEPIIEEEKISSALEAMLSINANSSNFCTPNIVSEDGKIIDISPQSYSSWPRLVFAISSIGYKRNKKWMDVVKKEWENLVKKGLVWNQPSRINGFTGYPDPEIYLDHYIGNASIWSFLLIK</sequence>
<feature type="domain" description="Glycosyl-hydrolase family 116 N-terminal" evidence="2">
    <location>
        <begin position="74"/>
        <end position="355"/>
    </location>
</feature>
<dbReference type="InterPro" id="IPR024462">
    <property type="entry name" value="GH116_N"/>
</dbReference>
<dbReference type="InterPro" id="IPR052566">
    <property type="entry name" value="Non-lysos_glucosylceramidase"/>
</dbReference>
<reference evidence="4" key="1">
    <citation type="journal article" date="2009" name="Proc. Natl. Acad. Sci. U.S.A.">
        <title>Biogeography of the Sulfolobus islandicus pan-genome.</title>
        <authorList>
            <person name="Reno M.L."/>
            <person name="Held N.L."/>
            <person name="Fields C.J."/>
            <person name="Burke P.V."/>
            <person name="Whitaker R.J."/>
        </authorList>
    </citation>
    <scope>NUCLEOTIDE SEQUENCE [LARGE SCALE GENOMIC DNA]</scope>
    <source>
        <strain evidence="4">L.D.8.5 / Lassen #2</strain>
    </source>
</reference>
<dbReference type="HOGENOM" id="CLU_027051_0_0_2"/>
<dbReference type="Pfam" id="PF04685">
    <property type="entry name" value="DUF608"/>
    <property type="match status" value="1"/>
</dbReference>
<protein>
    <recommendedName>
        <fullName evidence="5">Glycosyl-hydrolase family 116 catalytic region domain-containing protein</fullName>
    </recommendedName>
</protein>
<dbReference type="CAZy" id="GH116">
    <property type="family name" value="Glycoside Hydrolase Family 116"/>
</dbReference>
<evidence type="ECO:0000313" key="4">
    <source>
        <dbReference type="Proteomes" id="UP000001404"/>
    </source>
</evidence>
<organism evidence="3 4">
    <name type="scientific">Saccharolobus islandicus (strain L.D.8.5 / Lassen #2)</name>
    <name type="common">Sulfolobus islandicus</name>
    <dbReference type="NCBI Taxonomy" id="425944"/>
    <lineage>
        <taxon>Archaea</taxon>
        <taxon>Thermoproteota</taxon>
        <taxon>Thermoprotei</taxon>
        <taxon>Sulfolobales</taxon>
        <taxon>Sulfolobaceae</taxon>
        <taxon>Saccharolobus</taxon>
    </lineage>
</organism>
<dbReference type="Pfam" id="PF12215">
    <property type="entry name" value="Glyco_hydr_116N"/>
    <property type="match status" value="1"/>
</dbReference>
<dbReference type="EMBL" id="CP001731">
    <property type="protein sequence ID" value="ADB86661.1"/>
    <property type="molecule type" value="Genomic_DNA"/>
</dbReference>
<evidence type="ECO:0000259" key="2">
    <source>
        <dbReference type="Pfam" id="PF12215"/>
    </source>
</evidence>
<dbReference type="GO" id="GO:0005975">
    <property type="term" value="P:carbohydrate metabolic process"/>
    <property type="evidence" value="ECO:0007669"/>
    <property type="project" value="InterPro"/>
</dbReference>
<dbReference type="InterPro" id="IPR006775">
    <property type="entry name" value="GH116_catalytic"/>
</dbReference>
<name>D2PIG7_SACI9</name>
<dbReference type="KEGG" id="sii:LD85_0961"/>
<feature type="domain" description="Glycosyl-hydrolase family 116 catalytic region" evidence="1">
    <location>
        <begin position="399"/>
        <end position="736"/>
    </location>
</feature>
<dbReference type="Proteomes" id="UP000001404">
    <property type="component" value="Chromosome"/>
</dbReference>
<dbReference type="PANTHER" id="PTHR12654:SF0">
    <property type="entry name" value="NON-LYSOSOMAL GLUCOSYLCERAMIDASE"/>
    <property type="match status" value="1"/>
</dbReference>